<protein>
    <submittedName>
        <fullName evidence="1">Benzothiadiazole-induced S-adenosyl-L-methionine salicylic acid carboxyl methyltransferase 1</fullName>
    </submittedName>
</protein>
<keyword evidence="1" id="KW-0808">Transferase</keyword>
<dbReference type="Gene3D" id="3.40.50.150">
    <property type="entry name" value="Vaccinia Virus protein VP39"/>
    <property type="match status" value="1"/>
</dbReference>
<keyword evidence="2" id="KW-1185">Reference proteome</keyword>
<sequence length="465" mass="52809">MFLSKLVLSPQQHRRTLVTLLSLQNQLSCASCRSWCPKPSQNMRFMTTKDNSASANSMSSSSTMKTESYHDHSIHQYSAHRQCQHLLEAVLQRMSQRLQFQDADDDQRRHIVDLGSADGSNSMLTLKWAVWTLQQHIPQGTLPPLQVTFEEHPVSNEQFLRATLASHDDWFHRNNIRYSVLMKSFYEPLFDPDSVDLFMSYICLHWLDTTDPPLEGTSDTPGWKLLQQGPEQQNPSPDFTFMNEATTPSHLQDHYRELAQRHLAKFLAFRARELKPGGEMVLLMVSQPNDFVTPRTPKDDDNQQYSVLTLAMHRCIQRGLIRPQVLERTLLPYYLRTKQDVRDALALAASIQITSDDAAARDRPGALLALVGDVETYNVRLGTDGGEQSNEIQGASDMFWSIHAKAVQSAGATETELEAVRRETESVFHELFSSGDGVNVTYLACVIRRRTREAWSSGKSEKANQ</sequence>
<dbReference type="GO" id="GO:0008168">
    <property type="term" value="F:methyltransferase activity"/>
    <property type="evidence" value="ECO:0007669"/>
    <property type="project" value="UniProtKB-KW"/>
</dbReference>
<accession>A0A9N8EAI4</accession>
<dbReference type="EMBL" id="CAICTM010000676">
    <property type="protein sequence ID" value="CAB9514834.1"/>
    <property type="molecule type" value="Genomic_DNA"/>
</dbReference>
<dbReference type="GO" id="GO:0032259">
    <property type="term" value="P:methylation"/>
    <property type="evidence" value="ECO:0007669"/>
    <property type="project" value="UniProtKB-KW"/>
</dbReference>
<evidence type="ECO:0000313" key="2">
    <source>
        <dbReference type="Proteomes" id="UP001153069"/>
    </source>
</evidence>
<organism evidence="1 2">
    <name type="scientific">Seminavis robusta</name>
    <dbReference type="NCBI Taxonomy" id="568900"/>
    <lineage>
        <taxon>Eukaryota</taxon>
        <taxon>Sar</taxon>
        <taxon>Stramenopiles</taxon>
        <taxon>Ochrophyta</taxon>
        <taxon>Bacillariophyta</taxon>
        <taxon>Bacillariophyceae</taxon>
        <taxon>Bacillariophycidae</taxon>
        <taxon>Naviculales</taxon>
        <taxon>Naviculaceae</taxon>
        <taxon>Seminavis</taxon>
    </lineage>
</organism>
<proteinExistence type="predicted"/>
<name>A0A9N8EAI4_9STRA</name>
<dbReference type="PANTHER" id="PTHR31009">
    <property type="entry name" value="S-ADENOSYL-L-METHIONINE:CARBOXYL METHYLTRANSFERASE FAMILY PROTEIN"/>
    <property type="match status" value="1"/>
</dbReference>
<dbReference type="InterPro" id="IPR005299">
    <property type="entry name" value="MeTrfase_7"/>
</dbReference>
<dbReference type="Proteomes" id="UP001153069">
    <property type="component" value="Unassembled WGS sequence"/>
</dbReference>
<reference evidence="1" key="1">
    <citation type="submission" date="2020-06" db="EMBL/GenBank/DDBJ databases">
        <authorList>
            <consortium name="Plant Systems Biology data submission"/>
        </authorList>
    </citation>
    <scope>NUCLEOTIDE SEQUENCE</scope>
    <source>
        <strain evidence="1">D6</strain>
    </source>
</reference>
<comment type="caution">
    <text evidence="1">The sequence shown here is derived from an EMBL/GenBank/DDBJ whole genome shotgun (WGS) entry which is preliminary data.</text>
</comment>
<evidence type="ECO:0000313" key="1">
    <source>
        <dbReference type="EMBL" id="CAB9514834.1"/>
    </source>
</evidence>
<keyword evidence="1" id="KW-0489">Methyltransferase</keyword>
<gene>
    <name evidence="1" type="ORF">SEMRO_677_G185830.1</name>
</gene>
<dbReference type="InterPro" id="IPR029063">
    <property type="entry name" value="SAM-dependent_MTases_sf"/>
</dbReference>
<dbReference type="AlphaFoldDB" id="A0A9N8EAI4"/>
<dbReference type="SUPFAM" id="SSF53335">
    <property type="entry name" value="S-adenosyl-L-methionine-dependent methyltransferases"/>
    <property type="match status" value="1"/>
</dbReference>
<dbReference type="Pfam" id="PF03492">
    <property type="entry name" value="Methyltransf_7"/>
    <property type="match status" value="1"/>
</dbReference>
<dbReference type="OrthoDB" id="10261390at2759"/>